<name>A0A813DVF4_POLGL</name>
<dbReference type="EMBL" id="CAJNNV010003683">
    <property type="protein sequence ID" value="CAE8589408.1"/>
    <property type="molecule type" value="Genomic_DNA"/>
</dbReference>
<comment type="caution">
    <text evidence="1">The sequence shown here is derived from an EMBL/GenBank/DDBJ whole genome shotgun (WGS) entry which is preliminary data.</text>
</comment>
<reference evidence="1" key="1">
    <citation type="submission" date="2021-02" db="EMBL/GenBank/DDBJ databases">
        <authorList>
            <person name="Dougan E. K."/>
            <person name="Rhodes N."/>
            <person name="Thang M."/>
            <person name="Chan C."/>
        </authorList>
    </citation>
    <scope>NUCLEOTIDE SEQUENCE</scope>
</reference>
<gene>
    <name evidence="1" type="ORF">PGLA1383_LOCUS8172</name>
</gene>
<evidence type="ECO:0000313" key="1">
    <source>
        <dbReference type="EMBL" id="CAE8589408.1"/>
    </source>
</evidence>
<organism evidence="1 2">
    <name type="scientific">Polarella glacialis</name>
    <name type="common">Dinoflagellate</name>
    <dbReference type="NCBI Taxonomy" id="89957"/>
    <lineage>
        <taxon>Eukaryota</taxon>
        <taxon>Sar</taxon>
        <taxon>Alveolata</taxon>
        <taxon>Dinophyceae</taxon>
        <taxon>Suessiales</taxon>
        <taxon>Suessiaceae</taxon>
        <taxon>Polarella</taxon>
    </lineage>
</organism>
<evidence type="ECO:0000313" key="2">
    <source>
        <dbReference type="Proteomes" id="UP000654075"/>
    </source>
</evidence>
<keyword evidence="2" id="KW-1185">Reference proteome</keyword>
<dbReference type="Proteomes" id="UP000654075">
    <property type="component" value="Unassembled WGS sequence"/>
</dbReference>
<protein>
    <submittedName>
        <fullName evidence="1">Uncharacterized protein</fullName>
    </submittedName>
</protein>
<accession>A0A813DVF4</accession>
<sequence>MWSLFGFKDDIVALLVNLQIRFSDGKLRVSPAFEGDPKLFELITMILFKAWAFKKWTSSRWISIGAQCRTMVRSIVLGLQDFTKWILDHKGSRYYLGGLQEHCTRDVLEMCTVISTSSFAMDAFLLMIMKDDRVPAQLSAIDNTIKQNLLLTSNLEGDIWDLVCKSTGAVVRTSRHLSCSASLTSATYLQWRLREARGLPWSLLQGDWAQNLQNLKEGPRPLELNSAKMWEGLRLGLPASIYLDILGFMWRAGWSANGTEQAHVMSTGMLRFHREMGVENLQCRSTISAMRPLLSKTADEKQLIRFRRQLEVLNSKKPQYFTGRQLYLKELNSQSNMWKEEGRTVAPDIADRIMHRHGEAWRTMTRARRADHEARASTERASMTEDTHQQKIELVGRIETLKTTMAEPRSNKPILVSQCKFTDADIVEFQTEYDKTMYTRNAVDAVRHQLAEVVVPPAEPLRKMLDSVELPASGHARAKPPWTSLLANHREFFQDCAIRVLHPGGDRIFKYTLGIKNPMFVGFVEIFTEAQPCPDHQQECDPGQASLDMWAHRFALDLDNYFYTDAWPLDFDLQLEVLTDIIHLGGCIVASPVHRWVSLDEIREMLPATSAASSSTAASARSDLDNRWLDCPWLIDFLATGNSKSTTVVGLDAVPSAVVEHDIDALLVMDALYAARDEWQLRDPGDTQDFKWSITGGEWSAKLRGSSELEGGCLRKSNAALTESQHGFQPFNLYEKVIDGKTCLERVADARASKVTMGGTFYTQLRDMYADDALPFKAIRIDNEAEQLMPALTNALLPVYSSRSYDALQEFLQEGDIVPNQRCYAMLLKVLAKVPPIHPRKNLDIHLDCMAYVSRHGLQTKYLPASECMKPIWDRVLQRMAAKYHNTALSVPLFWEGYSHIGVLLIPKADMDICCQLKAGESWASIETSLFKVVQSCETGRTLFLNQVTRLHRSKATGAIALAIDQLASKNVTVGTLSACRTEFVDALRSMGIDPSKIVTAYKHNTSRYRGMELEFTVNSAMDEFRTELACFAQSLGVDSKVLSPVGPEDELIGLRAAPTLTIEAACLDESKRARNTANNLLQGVEHSSGPAILQVFMEHSSILRGLDNMWKIMPTLFQSCIGDEGDTRLKSMVRAALPTAAIPITVAESLQKLEAISKGKLLQFCGAGSAAICSKIFAWVAAIAGERVPDITGDTSVFGNDIRSLVANFLKFEYPDGHDKHGSVALGGVAAKLYYDDVVAKIAVNSPDMCMKLLCPLQIYGWLLTPTQVQHVKTLVDAEYKKGSLPCVAVSDETVARPSRKRLAPDFAAELAKLSKN</sequence>
<proteinExistence type="predicted"/>